<evidence type="ECO:0000313" key="2">
    <source>
        <dbReference type="Proteomes" id="UP000029614"/>
    </source>
</evidence>
<dbReference type="Proteomes" id="UP000029614">
    <property type="component" value="Unassembled WGS sequence"/>
</dbReference>
<accession>A0A096B1X2</accession>
<dbReference type="AlphaFoldDB" id="A0A096B1X2"/>
<gene>
    <name evidence="1" type="ORF">HMPREF9302_00130</name>
</gene>
<protein>
    <submittedName>
        <fullName evidence="1">Uncharacterized protein</fullName>
    </submittedName>
</protein>
<dbReference type="RefSeq" id="WP_008450792.1">
    <property type="nucleotide sequence ID" value="NZ_JRNU01000001.1"/>
</dbReference>
<proteinExistence type="predicted"/>
<dbReference type="EMBL" id="JRNU01000001">
    <property type="protein sequence ID" value="KGF53333.1"/>
    <property type="molecule type" value="Genomic_DNA"/>
</dbReference>
<sequence>MIKKTYIIETNSFNKLKFADAGNVFIHIGNNSFMNITMIDKDNNSLLATCLKDNVLLTSYINDQYDKVNIRSQENINANDL</sequence>
<evidence type="ECO:0000313" key="1">
    <source>
        <dbReference type="EMBL" id="KGF53333.1"/>
    </source>
</evidence>
<reference evidence="1 2" key="1">
    <citation type="submission" date="2014-07" db="EMBL/GenBank/DDBJ databases">
        <authorList>
            <person name="McCorrison J."/>
            <person name="Sanka R."/>
            <person name="Torralba M."/>
            <person name="Gillis M."/>
            <person name="Haft D.H."/>
            <person name="Methe B."/>
            <person name="Sutton G."/>
            <person name="Nelson K.E."/>
        </authorList>
    </citation>
    <scope>NUCLEOTIDE SEQUENCE [LARGE SCALE GENOMIC DNA]</scope>
    <source>
        <strain evidence="1 2">DNF00058</strain>
    </source>
</reference>
<organism evidence="1 2">
    <name type="scientific">Prevotella amnii DNF00058</name>
    <dbReference type="NCBI Taxonomy" id="1401066"/>
    <lineage>
        <taxon>Bacteria</taxon>
        <taxon>Pseudomonadati</taxon>
        <taxon>Bacteroidota</taxon>
        <taxon>Bacteroidia</taxon>
        <taxon>Bacteroidales</taxon>
        <taxon>Prevotellaceae</taxon>
        <taxon>Prevotella</taxon>
    </lineage>
</organism>
<name>A0A096B1X2_9BACT</name>
<keyword evidence="2" id="KW-1185">Reference proteome</keyword>
<comment type="caution">
    <text evidence="1">The sequence shown here is derived from an EMBL/GenBank/DDBJ whole genome shotgun (WGS) entry which is preliminary data.</text>
</comment>